<dbReference type="AlphaFoldDB" id="A0A8C1K2T3"/>
<dbReference type="Proteomes" id="UP000694427">
    <property type="component" value="Unplaced"/>
</dbReference>
<reference evidence="1" key="1">
    <citation type="submission" date="2025-08" db="UniProtKB">
        <authorList>
            <consortium name="Ensembl"/>
        </authorList>
    </citation>
    <scope>IDENTIFICATION</scope>
</reference>
<sequence>FVCNRGDVHDAMLFIRNLYMQKNVSYEEKKSIYCHFICATDTIETRKLFNDIKDFVLIKGLNEHKML</sequence>
<name>A0A8C1K2T3_CYPCA</name>
<organism evidence="1 2">
    <name type="scientific">Cyprinus carpio</name>
    <name type="common">Common carp</name>
    <dbReference type="NCBI Taxonomy" id="7962"/>
    <lineage>
        <taxon>Eukaryota</taxon>
        <taxon>Metazoa</taxon>
        <taxon>Chordata</taxon>
        <taxon>Craniata</taxon>
        <taxon>Vertebrata</taxon>
        <taxon>Euteleostomi</taxon>
        <taxon>Actinopterygii</taxon>
        <taxon>Neopterygii</taxon>
        <taxon>Teleostei</taxon>
        <taxon>Ostariophysi</taxon>
        <taxon>Cypriniformes</taxon>
        <taxon>Cyprinidae</taxon>
        <taxon>Cyprininae</taxon>
        <taxon>Cyprinus</taxon>
    </lineage>
</organism>
<evidence type="ECO:0000313" key="2">
    <source>
        <dbReference type="Proteomes" id="UP000694427"/>
    </source>
</evidence>
<dbReference type="InterPro" id="IPR027417">
    <property type="entry name" value="P-loop_NTPase"/>
</dbReference>
<reference evidence="1" key="2">
    <citation type="submission" date="2025-09" db="UniProtKB">
        <authorList>
            <consortium name="Ensembl"/>
        </authorList>
    </citation>
    <scope>IDENTIFICATION</scope>
</reference>
<evidence type="ECO:0000313" key="1">
    <source>
        <dbReference type="Ensembl" id="ENSCCRP00010041467.1"/>
    </source>
</evidence>
<keyword evidence="2" id="KW-1185">Reference proteome</keyword>
<dbReference type="Ensembl" id="ENSCCRT00010045512.1">
    <property type="protein sequence ID" value="ENSCCRP00010041467.1"/>
    <property type="gene ID" value="ENSCCRG00010017668.1"/>
</dbReference>
<accession>A0A8C1K2T3</accession>
<dbReference type="Gene3D" id="3.40.50.300">
    <property type="entry name" value="P-loop containing nucleotide triphosphate hydrolases"/>
    <property type="match status" value="1"/>
</dbReference>
<proteinExistence type="predicted"/>
<protein>
    <submittedName>
        <fullName evidence="1">Uncharacterized protein</fullName>
    </submittedName>
</protein>